<evidence type="ECO:0000313" key="4">
    <source>
        <dbReference type="EMBL" id="MRY60597.1"/>
    </source>
</evidence>
<feature type="domain" description="Initiator Rep protein WH1" evidence="2">
    <location>
        <begin position="24"/>
        <end position="172"/>
    </location>
</feature>
<dbReference type="InterPro" id="IPR036388">
    <property type="entry name" value="WH-like_DNA-bd_sf"/>
</dbReference>
<dbReference type="InterPro" id="IPR010931">
    <property type="entry name" value="L_lactis_RepB_C"/>
</dbReference>
<dbReference type="AlphaFoldDB" id="A0A7K0GPF8"/>
<evidence type="ECO:0000313" key="5">
    <source>
        <dbReference type="Proteomes" id="UP000463337"/>
    </source>
</evidence>
<dbReference type="Pfam" id="PF06430">
    <property type="entry name" value="L_lactis_RepB_C"/>
    <property type="match status" value="1"/>
</dbReference>
<name>A0A7K0GPF8_PARDI</name>
<organism evidence="4 5">
    <name type="scientific">Parabacteroides distasonis</name>
    <dbReference type="NCBI Taxonomy" id="823"/>
    <lineage>
        <taxon>Bacteria</taxon>
        <taxon>Pseudomonadati</taxon>
        <taxon>Bacteroidota</taxon>
        <taxon>Bacteroidia</taxon>
        <taxon>Bacteroidales</taxon>
        <taxon>Tannerellaceae</taxon>
        <taxon>Parabacteroides</taxon>
    </lineage>
</organism>
<evidence type="ECO:0000259" key="3">
    <source>
        <dbReference type="Pfam" id="PF06430"/>
    </source>
</evidence>
<feature type="domain" description="Lactococcus lactis RepB C-terminal" evidence="3">
    <location>
        <begin position="261"/>
        <end position="379"/>
    </location>
</feature>
<dbReference type="GO" id="GO:0003887">
    <property type="term" value="F:DNA-directed DNA polymerase activity"/>
    <property type="evidence" value="ECO:0007669"/>
    <property type="project" value="InterPro"/>
</dbReference>
<proteinExistence type="inferred from homology"/>
<dbReference type="InterPro" id="IPR036390">
    <property type="entry name" value="WH_DNA-bd_sf"/>
</dbReference>
<dbReference type="Pfam" id="PF01051">
    <property type="entry name" value="Rep3_N"/>
    <property type="match status" value="1"/>
</dbReference>
<dbReference type="EMBL" id="WKLT01000052">
    <property type="protein sequence ID" value="MRY60597.1"/>
    <property type="molecule type" value="Genomic_DNA"/>
</dbReference>
<dbReference type="Gene3D" id="1.10.10.10">
    <property type="entry name" value="Winged helix-like DNA-binding domain superfamily/Winged helix DNA-binding domain"/>
    <property type="match status" value="2"/>
</dbReference>
<accession>A0A7K0GPF8</accession>
<dbReference type="Pfam" id="PF21205">
    <property type="entry name" value="Rep3_C"/>
    <property type="match status" value="1"/>
</dbReference>
<gene>
    <name evidence="4" type="ORF">GKD59_22425</name>
</gene>
<comment type="similarity">
    <text evidence="1">Belongs to the initiator RepB protein family.</text>
</comment>
<dbReference type="GO" id="GO:0006270">
    <property type="term" value="P:DNA replication initiation"/>
    <property type="evidence" value="ECO:0007669"/>
    <property type="project" value="InterPro"/>
</dbReference>
<comment type="caution">
    <text evidence="4">The sequence shown here is derived from an EMBL/GenBank/DDBJ whole genome shotgun (WGS) entry which is preliminary data.</text>
</comment>
<evidence type="ECO:0000259" key="2">
    <source>
        <dbReference type="Pfam" id="PF01051"/>
    </source>
</evidence>
<evidence type="ECO:0000256" key="1">
    <source>
        <dbReference type="ARBA" id="ARBA00038283"/>
    </source>
</evidence>
<protein>
    <submittedName>
        <fullName evidence="4">RepB family plasmid replication initiator protein</fullName>
    </submittedName>
</protein>
<dbReference type="Proteomes" id="UP000463337">
    <property type="component" value="Unassembled WGS sequence"/>
</dbReference>
<sequence length="397" mass="46652">MSSIPENEQNQKQVLTLNELSKRKVVEHNSLITSIAKMDKTPLKMFELAVSCIDTEKPLPDNTIYLSKRDLFSFFKVSDNDKHSRFKEAVEKMQKQAFFKIQEKKEHGFEFENIVPIPYVKWTDYNDEVLIRFSAEIIPYLVNLKKNFTQHALSDIAELNSKYSIILYRWLSMNYNQYEHYSANGGRRNGQLDDYRNPSISVKELRTMTDTVNEFKRFYDFEKWILRQPLEEINAHTSFNVTYEKIKKGRSIDSIVFHIEKKRCADDNSYKLNDKMYQAEQANKEQAEDRLAIEAMKNKYTKLLLDNMLLNSYEMTDTAIMAGLQQHVYPLYDELKDLHGMKAVQDHLSYVASKQEAYSKRNIAKYLKKAIEQYLPTVRGSEIENMADLLKKIEGKA</sequence>
<dbReference type="InterPro" id="IPR000525">
    <property type="entry name" value="Initiator_Rep_WH1"/>
</dbReference>
<reference evidence="4 5" key="1">
    <citation type="journal article" date="2019" name="Nat. Med.">
        <title>A library of human gut bacterial isolates paired with longitudinal multiomics data enables mechanistic microbiome research.</title>
        <authorList>
            <person name="Poyet M."/>
            <person name="Groussin M."/>
            <person name="Gibbons S.M."/>
            <person name="Avila-Pacheco J."/>
            <person name="Jiang X."/>
            <person name="Kearney S.M."/>
            <person name="Perrotta A.R."/>
            <person name="Berdy B."/>
            <person name="Zhao S."/>
            <person name="Lieberman T.D."/>
            <person name="Swanson P.K."/>
            <person name="Smith M."/>
            <person name="Roesemann S."/>
            <person name="Alexander J.E."/>
            <person name="Rich S.A."/>
            <person name="Livny J."/>
            <person name="Vlamakis H."/>
            <person name="Clish C."/>
            <person name="Bullock K."/>
            <person name="Deik A."/>
            <person name="Scott J."/>
            <person name="Pierce K.A."/>
            <person name="Xavier R.J."/>
            <person name="Alm E.J."/>
        </authorList>
    </citation>
    <scope>NUCLEOTIDE SEQUENCE [LARGE SCALE GENOMIC DNA]</scope>
    <source>
        <strain evidence="4 5">BIOML-A41</strain>
    </source>
</reference>
<dbReference type="SUPFAM" id="SSF46785">
    <property type="entry name" value="Winged helix' DNA-binding domain"/>
    <property type="match status" value="2"/>
</dbReference>